<evidence type="ECO:0000313" key="2">
    <source>
        <dbReference type="Proteomes" id="UP000192328"/>
    </source>
</evidence>
<dbReference type="EMBL" id="FWXZ01000009">
    <property type="protein sequence ID" value="SMC90404.1"/>
    <property type="molecule type" value="Genomic_DNA"/>
</dbReference>
<accession>A0AC61PQH8</accession>
<gene>
    <name evidence="1" type="ORF">SAMN06297397_3060</name>
</gene>
<comment type="caution">
    <text evidence="1">The sequence shown here is derived from an EMBL/GenBank/DDBJ whole genome shotgun (WGS) entry which is preliminary data.</text>
</comment>
<keyword evidence="2" id="KW-1185">Reference proteome</keyword>
<name>A0AC61PQH8_9FIRM</name>
<protein>
    <submittedName>
        <fullName evidence="1">Uncharacterized protein</fullName>
    </submittedName>
</protein>
<organism evidence="1 2">
    <name type="scientific">Aristaeella lactis</name>
    <dbReference type="NCBI Taxonomy" id="3046383"/>
    <lineage>
        <taxon>Bacteria</taxon>
        <taxon>Bacillati</taxon>
        <taxon>Bacillota</taxon>
        <taxon>Clostridia</taxon>
        <taxon>Eubacteriales</taxon>
        <taxon>Aristaeellaceae</taxon>
        <taxon>Aristaeella</taxon>
    </lineage>
</organism>
<reference evidence="1" key="1">
    <citation type="submission" date="2017-04" db="EMBL/GenBank/DDBJ databases">
        <authorList>
            <person name="Varghese N."/>
            <person name="Submissions S."/>
        </authorList>
    </citation>
    <scope>NUCLEOTIDE SEQUENCE</scope>
    <source>
        <strain evidence="1">WTE2008</strain>
    </source>
</reference>
<sequence>MIGHKRNPHILKRLLAMMLMLALLPGAVLAESKQAHIPDSLRKDALETAQKLYRLPEATRDEEGDMRYHFFPGACGYYKSTEERLNYYGCAFMLDWFIPNETWSRRPSHMSVSQLQIPGENPEVSRVELFYPYWESFRDTDFPESTDEARKAVACEWARNYVLLPEEDLQGEWTRGLTNETWNHYQIVQYTLMTPDWEISLWLYPNSMRYYEAVFYSRKWYNEAPKNYTT</sequence>
<dbReference type="Proteomes" id="UP000192328">
    <property type="component" value="Unassembled WGS sequence"/>
</dbReference>
<proteinExistence type="predicted"/>
<evidence type="ECO:0000313" key="1">
    <source>
        <dbReference type="EMBL" id="SMC90404.1"/>
    </source>
</evidence>